<dbReference type="EC" id="3.5.4.26" evidence="10"/>
<evidence type="ECO:0000256" key="9">
    <source>
        <dbReference type="ARBA" id="ARBA00023268"/>
    </source>
</evidence>
<evidence type="ECO:0000313" key="13">
    <source>
        <dbReference type="Proteomes" id="UP001239680"/>
    </source>
</evidence>
<dbReference type="PIRSF" id="PIRSF006769">
    <property type="entry name" value="RibD"/>
    <property type="match status" value="1"/>
</dbReference>
<reference evidence="12 13" key="1">
    <citation type="submission" date="2023-08" db="EMBL/GenBank/DDBJ databases">
        <title>Characterization of two Paracoccaceae strains isolated from Phycosphere and proposal of Xinfangfangia lacusdiani sp. nov.</title>
        <authorList>
            <person name="Deng Y."/>
            <person name="Zhang Y.Q."/>
        </authorList>
    </citation>
    <scope>NUCLEOTIDE SEQUENCE [LARGE SCALE GENOMIC DNA]</scope>
    <source>
        <strain evidence="12 13">CPCC 101601</strain>
    </source>
</reference>
<evidence type="ECO:0000256" key="7">
    <source>
        <dbReference type="ARBA" id="ARBA00022857"/>
    </source>
</evidence>
<comment type="caution">
    <text evidence="12">The sequence shown here is derived from an EMBL/GenBank/DDBJ whole genome shotgun (WGS) entry which is preliminary data.</text>
</comment>
<dbReference type="PANTHER" id="PTHR38011:SF7">
    <property type="entry name" value="2,5-DIAMINO-6-RIBOSYLAMINO-4(3H)-PYRIMIDINONE 5'-PHOSPHATE REDUCTASE"/>
    <property type="match status" value="1"/>
</dbReference>
<dbReference type="InterPro" id="IPR050765">
    <property type="entry name" value="Riboflavin_Biosynth_HTPR"/>
</dbReference>
<evidence type="ECO:0000256" key="5">
    <source>
        <dbReference type="ARBA" id="ARBA00007417"/>
    </source>
</evidence>
<dbReference type="InterPro" id="IPR011549">
    <property type="entry name" value="RibD_C"/>
</dbReference>
<dbReference type="InterPro" id="IPR016193">
    <property type="entry name" value="Cytidine_deaminase-like"/>
</dbReference>
<comment type="similarity">
    <text evidence="4 10">In the N-terminal section; belongs to the cytidine and deoxycytidylate deaminase family.</text>
</comment>
<dbReference type="SUPFAM" id="SSF53597">
    <property type="entry name" value="Dihydrofolate reductase-like"/>
    <property type="match status" value="1"/>
</dbReference>
<protein>
    <recommendedName>
        <fullName evidence="10">Riboflavin biosynthesis protein RibD</fullName>
    </recommendedName>
    <domain>
        <recommendedName>
            <fullName evidence="10">Diaminohydroxyphosphoribosylaminopyrimidine deaminase</fullName>
            <shortName evidence="10">DRAP deaminase</shortName>
            <ecNumber evidence="10">3.5.4.26</ecNumber>
        </recommendedName>
        <alternativeName>
            <fullName evidence="10">Riboflavin-specific deaminase</fullName>
        </alternativeName>
    </domain>
    <domain>
        <recommendedName>
            <fullName evidence="10">5-amino-6-(5-phosphoribosylamino)uracil reductase</fullName>
            <ecNumber evidence="10">1.1.1.193</ecNumber>
        </recommendedName>
        <alternativeName>
            <fullName evidence="10">HTP reductase</fullName>
        </alternativeName>
    </domain>
</protein>
<evidence type="ECO:0000256" key="3">
    <source>
        <dbReference type="ARBA" id="ARBA00004910"/>
    </source>
</evidence>
<dbReference type="PANTHER" id="PTHR38011">
    <property type="entry name" value="DIHYDROFOLATE REDUCTASE FAMILY PROTEIN (AFU_ORTHOLOGUE AFUA_8G06820)"/>
    <property type="match status" value="1"/>
</dbReference>
<accession>A0ABU0VVG6</accession>
<evidence type="ECO:0000256" key="1">
    <source>
        <dbReference type="ARBA" id="ARBA00002151"/>
    </source>
</evidence>
<dbReference type="SUPFAM" id="SSF53927">
    <property type="entry name" value="Cytidine deaminase-like"/>
    <property type="match status" value="1"/>
</dbReference>
<dbReference type="NCBIfam" id="TIGR00227">
    <property type="entry name" value="ribD_Cterm"/>
    <property type="match status" value="1"/>
</dbReference>
<keyword evidence="9" id="KW-0511">Multifunctional enzyme</keyword>
<comment type="catalytic activity">
    <reaction evidence="10">
        <text>2,5-diamino-6-hydroxy-4-(5-phosphoribosylamino)-pyrimidine + H2O + H(+) = 5-amino-6-(5-phospho-D-ribosylamino)uracil + NH4(+)</text>
        <dbReference type="Rhea" id="RHEA:21868"/>
        <dbReference type="ChEBI" id="CHEBI:15377"/>
        <dbReference type="ChEBI" id="CHEBI:15378"/>
        <dbReference type="ChEBI" id="CHEBI:28938"/>
        <dbReference type="ChEBI" id="CHEBI:58453"/>
        <dbReference type="ChEBI" id="CHEBI:58614"/>
        <dbReference type="EC" id="3.5.4.26"/>
    </reaction>
</comment>
<comment type="cofactor">
    <cofactor evidence="10">
        <name>Zn(2+)</name>
        <dbReference type="ChEBI" id="CHEBI:29105"/>
    </cofactor>
    <text evidence="10">Binds 1 zinc ion.</text>
</comment>
<keyword evidence="7 10" id="KW-0521">NADP</keyword>
<comment type="catalytic activity">
    <reaction evidence="10">
        <text>5-amino-6-(5-phospho-D-ribitylamino)uracil + NADP(+) = 5-amino-6-(5-phospho-D-ribosylamino)uracil + NADPH + H(+)</text>
        <dbReference type="Rhea" id="RHEA:17845"/>
        <dbReference type="ChEBI" id="CHEBI:15378"/>
        <dbReference type="ChEBI" id="CHEBI:57783"/>
        <dbReference type="ChEBI" id="CHEBI:58349"/>
        <dbReference type="ChEBI" id="CHEBI:58421"/>
        <dbReference type="ChEBI" id="CHEBI:58453"/>
        <dbReference type="EC" id="1.1.1.193"/>
    </reaction>
</comment>
<keyword evidence="10 12" id="KW-0378">Hydrolase</keyword>
<dbReference type="Pfam" id="PF01872">
    <property type="entry name" value="RibD_C"/>
    <property type="match status" value="1"/>
</dbReference>
<dbReference type="NCBIfam" id="TIGR00326">
    <property type="entry name" value="eubact_ribD"/>
    <property type="match status" value="1"/>
</dbReference>
<name>A0ABU0VVG6_9RHOB</name>
<dbReference type="Pfam" id="PF00383">
    <property type="entry name" value="dCMP_cyt_deam_1"/>
    <property type="match status" value="1"/>
</dbReference>
<dbReference type="Gene3D" id="3.40.430.10">
    <property type="entry name" value="Dihydrofolate Reductase, subunit A"/>
    <property type="match status" value="1"/>
</dbReference>
<organism evidence="12 13">
    <name type="scientific">Pseudogemmobacter lacusdianii</name>
    <dbReference type="NCBI Taxonomy" id="3069608"/>
    <lineage>
        <taxon>Bacteria</taxon>
        <taxon>Pseudomonadati</taxon>
        <taxon>Pseudomonadota</taxon>
        <taxon>Alphaproteobacteria</taxon>
        <taxon>Rhodobacterales</taxon>
        <taxon>Paracoccaceae</taxon>
        <taxon>Pseudogemmobacter</taxon>
    </lineage>
</organism>
<comment type="function">
    <text evidence="1 10">Converts 2,5-diamino-6-(ribosylamino)-4(3h)-pyrimidinone 5'-phosphate into 5-amino-6-(ribosylamino)-2,4(1h,3h)-pyrimidinedione 5'-phosphate.</text>
</comment>
<keyword evidence="8 10" id="KW-0560">Oxidoreductase</keyword>
<evidence type="ECO:0000256" key="8">
    <source>
        <dbReference type="ARBA" id="ARBA00023002"/>
    </source>
</evidence>
<evidence type="ECO:0000313" key="12">
    <source>
        <dbReference type="EMBL" id="MDQ2065732.1"/>
    </source>
</evidence>
<comment type="similarity">
    <text evidence="5 10">In the C-terminal section; belongs to the HTP reductase family.</text>
</comment>
<keyword evidence="13" id="KW-1185">Reference proteome</keyword>
<dbReference type="PROSITE" id="PS51747">
    <property type="entry name" value="CYT_DCMP_DEAMINASES_2"/>
    <property type="match status" value="1"/>
</dbReference>
<dbReference type="Proteomes" id="UP001239680">
    <property type="component" value="Unassembled WGS sequence"/>
</dbReference>
<dbReference type="CDD" id="cd01284">
    <property type="entry name" value="Riboflavin_deaminase-reductase"/>
    <property type="match status" value="1"/>
</dbReference>
<sequence>MAHALRLAARGLGTTWPNPSVGCVIVKDGQILGRGTTQKGGRPHAERMALAQAGDASGATAYVTLEPCAHHGKTPPCAKGLIGARVARVVTALTDPDARVAGRGHAMLRAAGITVAEGVLSAEAQRLNAGFLKRVTQGLPLVTLKLATTLDGRIATATGDSRWITGPLARAHVHMLRMTHDAVLVGSGTACADDPDLTIRGLGARHQPLRLLIDSQLRHNADSRLGRSAKDHPVWLLHGPQAPDAARKSWADTGARLIECPEADGHLNLTEALRRLAAEGVTRILCEGGGTLAARLIALNLVDELALYQAGCLIGAEGTAALGRLGLTALSEAPRLKRLETQSLGPDQFTLWSL</sequence>
<dbReference type="EMBL" id="JAVDBT010000004">
    <property type="protein sequence ID" value="MDQ2065732.1"/>
    <property type="molecule type" value="Genomic_DNA"/>
</dbReference>
<dbReference type="Gene3D" id="3.40.140.10">
    <property type="entry name" value="Cytidine Deaminase, domain 2"/>
    <property type="match status" value="1"/>
</dbReference>
<comment type="pathway">
    <text evidence="2 10">Cofactor biosynthesis; riboflavin biosynthesis; 5-amino-6-(D-ribitylamino)uracil from GTP: step 2/4.</text>
</comment>
<keyword evidence="10" id="KW-0862">Zinc</keyword>
<dbReference type="EC" id="1.1.1.193" evidence="10"/>
<evidence type="ECO:0000256" key="2">
    <source>
        <dbReference type="ARBA" id="ARBA00004882"/>
    </source>
</evidence>
<dbReference type="GO" id="GO:0008835">
    <property type="term" value="F:diaminohydroxyphosphoribosylaminopyrimidine deaminase activity"/>
    <property type="evidence" value="ECO:0007669"/>
    <property type="project" value="UniProtKB-EC"/>
</dbReference>
<gene>
    <name evidence="12" type="primary">ribD</name>
    <name evidence="12" type="ORF">Q9295_05070</name>
</gene>
<feature type="domain" description="CMP/dCMP-type deaminase" evidence="11">
    <location>
        <begin position="1"/>
        <end position="116"/>
    </location>
</feature>
<dbReference type="InterPro" id="IPR002734">
    <property type="entry name" value="RibDG_C"/>
</dbReference>
<dbReference type="InterPro" id="IPR024072">
    <property type="entry name" value="DHFR-like_dom_sf"/>
</dbReference>
<comment type="pathway">
    <text evidence="3 10">Cofactor biosynthesis; riboflavin biosynthesis; 5-amino-6-(D-ribitylamino)uracil from GTP: step 3/4.</text>
</comment>
<evidence type="ECO:0000256" key="6">
    <source>
        <dbReference type="ARBA" id="ARBA00022619"/>
    </source>
</evidence>
<dbReference type="GO" id="GO:0008703">
    <property type="term" value="F:5-amino-6-(5-phosphoribosylamino)uracil reductase activity"/>
    <property type="evidence" value="ECO:0007669"/>
    <property type="project" value="UniProtKB-EC"/>
</dbReference>
<dbReference type="InterPro" id="IPR004794">
    <property type="entry name" value="Eubact_RibD"/>
</dbReference>
<dbReference type="InterPro" id="IPR002125">
    <property type="entry name" value="CMP_dCMP_dom"/>
</dbReference>
<evidence type="ECO:0000256" key="4">
    <source>
        <dbReference type="ARBA" id="ARBA00005259"/>
    </source>
</evidence>
<proteinExistence type="inferred from homology"/>
<keyword evidence="10" id="KW-0479">Metal-binding</keyword>
<keyword evidence="6 10" id="KW-0686">Riboflavin biosynthesis</keyword>
<evidence type="ECO:0000256" key="10">
    <source>
        <dbReference type="PIRNR" id="PIRNR006769"/>
    </source>
</evidence>
<evidence type="ECO:0000259" key="11">
    <source>
        <dbReference type="PROSITE" id="PS51747"/>
    </source>
</evidence>